<gene>
    <name evidence="4" type="ORF">CVLEPA_LOCUS21448</name>
</gene>
<dbReference type="PROSITE" id="PS00615">
    <property type="entry name" value="C_TYPE_LECTIN_1"/>
    <property type="match status" value="1"/>
</dbReference>
<dbReference type="EMBL" id="CAWYQH010000108">
    <property type="protein sequence ID" value="CAK8689445.1"/>
    <property type="molecule type" value="Genomic_DNA"/>
</dbReference>
<dbReference type="InterPro" id="IPR016187">
    <property type="entry name" value="CTDL_fold"/>
</dbReference>
<dbReference type="Gene3D" id="3.10.100.10">
    <property type="entry name" value="Mannose-Binding Protein A, subunit A"/>
    <property type="match status" value="1"/>
</dbReference>
<evidence type="ECO:0000313" key="4">
    <source>
        <dbReference type="EMBL" id="CAK8689445.1"/>
    </source>
</evidence>
<keyword evidence="2" id="KW-1133">Transmembrane helix</keyword>
<feature type="domain" description="C-type lectin" evidence="3">
    <location>
        <begin position="25"/>
        <end position="148"/>
    </location>
</feature>
<evidence type="ECO:0000256" key="2">
    <source>
        <dbReference type="SAM" id="Phobius"/>
    </source>
</evidence>
<feature type="transmembrane region" description="Helical" evidence="2">
    <location>
        <begin position="223"/>
        <end position="245"/>
    </location>
</feature>
<reference evidence="4 5" key="1">
    <citation type="submission" date="2024-02" db="EMBL/GenBank/DDBJ databases">
        <authorList>
            <person name="Daric V."/>
            <person name="Darras S."/>
        </authorList>
    </citation>
    <scope>NUCLEOTIDE SEQUENCE [LARGE SCALE GENOMIC DNA]</scope>
</reference>
<keyword evidence="1" id="KW-1015">Disulfide bond</keyword>
<evidence type="ECO:0000256" key="1">
    <source>
        <dbReference type="ARBA" id="ARBA00023157"/>
    </source>
</evidence>
<dbReference type="SMART" id="SM00034">
    <property type="entry name" value="CLECT"/>
    <property type="match status" value="1"/>
</dbReference>
<proteinExistence type="predicted"/>
<evidence type="ECO:0000259" key="3">
    <source>
        <dbReference type="PROSITE" id="PS50041"/>
    </source>
</evidence>
<dbReference type="Proteomes" id="UP001642483">
    <property type="component" value="Unassembled WGS sequence"/>
</dbReference>
<dbReference type="InterPro" id="IPR050111">
    <property type="entry name" value="C-type_lectin/snaclec_domain"/>
</dbReference>
<evidence type="ECO:0000313" key="5">
    <source>
        <dbReference type="Proteomes" id="UP001642483"/>
    </source>
</evidence>
<name>A0ABP0GGW9_CLALP</name>
<dbReference type="SUPFAM" id="SSF56436">
    <property type="entry name" value="C-type lectin-like"/>
    <property type="match status" value="1"/>
</dbReference>
<keyword evidence="5" id="KW-1185">Reference proteome</keyword>
<dbReference type="PANTHER" id="PTHR22803">
    <property type="entry name" value="MANNOSE, PHOSPHOLIPASE, LECTIN RECEPTOR RELATED"/>
    <property type="match status" value="1"/>
</dbReference>
<organism evidence="4 5">
    <name type="scientific">Clavelina lepadiformis</name>
    <name type="common">Light-bulb sea squirt</name>
    <name type="synonym">Ascidia lepadiformis</name>
    <dbReference type="NCBI Taxonomy" id="159417"/>
    <lineage>
        <taxon>Eukaryota</taxon>
        <taxon>Metazoa</taxon>
        <taxon>Chordata</taxon>
        <taxon>Tunicata</taxon>
        <taxon>Ascidiacea</taxon>
        <taxon>Aplousobranchia</taxon>
        <taxon>Clavelinidae</taxon>
        <taxon>Clavelina</taxon>
    </lineage>
</organism>
<comment type="caution">
    <text evidence="4">The sequence shown here is derived from an EMBL/GenBank/DDBJ whole genome shotgun (WGS) entry which is preliminary data.</text>
</comment>
<accession>A0ABP0GGW9</accession>
<sequence>MQVLVFFLPAIIFPSYVLGGTWYRFSGKEYYVESIESNGLEYKNAKKDCENRRATLAIVDSQEIQSFLVDTLSRLEVRNHAYYIGLRRDAPINGFEWADGTSATGGFVNWGQNQPNFLPDQFCVIMGFYSGYPWWDVVCDVMRRYICERPIIRTTTTITSTLTVLHSTSSANVAESETILVSNTGLTRPQLDTVSPEVTSFIEQAEQTEVTTAPENLPPLSTVAIALITLAVIVTIIIAVILLFIHKRQQKRNVSDRSMDIPEHSVEAISVLGKPKFKYSLQLTYKIYPIQFLMCRLLIFLFDINLFVETPGSLRPAESTVYNRLGEHKIPPILYGGKSYCLVSCLLECRQQLIKS</sequence>
<dbReference type="Pfam" id="PF00059">
    <property type="entry name" value="Lectin_C"/>
    <property type="match status" value="1"/>
</dbReference>
<dbReference type="InterPro" id="IPR016186">
    <property type="entry name" value="C-type_lectin-like/link_sf"/>
</dbReference>
<protein>
    <recommendedName>
        <fullName evidence="3">C-type lectin domain-containing protein</fullName>
    </recommendedName>
</protein>
<keyword evidence="2" id="KW-0472">Membrane</keyword>
<keyword evidence="2" id="KW-0812">Transmembrane</keyword>
<dbReference type="InterPro" id="IPR001304">
    <property type="entry name" value="C-type_lectin-like"/>
</dbReference>
<dbReference type="PROSITE" id="PS50041">
    <property type="entry name" value="C_TYPE_LECTIN_2"/>
    <property type="match status" value="1"/>
</dbReference>
<dbReference type="CDD" id="cd00037">
    <property type="entry name" value="CLECT"/>
    <property type="match status" value="1"/>
</dbReference>
<dbReference type="InterPro" id="IPR018378">
    <property type="entry name" value="C-type_lectin_CS"/>
</dbReference>